<feature type="transmembrane region" description="Helical" evidence="2">
    <location>
        <begin position="87"/>
        <end position="107"/>
    </location>
</feature>
<evidence type="ECO:0000256" key="2">
    <source>
        <dbReference type="SAM" id="Phobius"/>
    </source>
</evidence>
<organism evidence="3 4">
    <name type="scientific">Luteolibacter ambystomatis</name>
    <dbReference type="NCBI Taxonomy" id="2824561"/>
    <lineage>
        <taxon>Bacteria</taxon>
        <taxon>Pseudomonadati</taxon>
        <taxon>Verrucomicrobiota</taxon>
        <taxon>Verrucomicrobiia</taxon>
        <taxon>Verrucomicrobiales</taxon>
        <taxon>Verrucomicrobiaceae</taxon>
        <taxon>Luteolibacter</taxon>
    </lineage>
</organism>
<dbReference type="Proteomes" id="UP000676169">
    <property type="component" value="Chromosome"/>
</dbReference>
<feature type="transmembrane region" description="Helical" evidence="2">
    <location>
        <begin position="119"/>
        <end position="139"/>
    </location>
</feature>
<feature type="transmembrane region" description="Helical" evidence="2">
    <location>
        <begin position="178"/>
        <end position="195"/>
    </location>
</feature>
<reference evidence="3" key="1">
    <citation type="submission" date="2021-04" db="EMBL/GenBank/DDBJ databases">
        <title>Luteolibacter sp. 32A isolated from the skin of an Anderson's salamander (Ambystoma andersonii).</title>
        <authorList>
            <person name="Spergser J."/>
            <person name="Busse H.-J."/>
        </authorList>
    </citation>
    <scope>NUCLEOTIDE SEQUENCE</scope>
    <source>
        <strain evidence="3">32A</strain>
    </source>
</reference>
<dbReference type="AlphaFoldDB" id="A0A975G7H4"/>
<gene>
    <name evidence="3" type="ORF">KBB96_15285</name>
</gene>
<keyword evidence="4" id="KW-1185">Reference proteome</keyword>
<dbReference type="EMBL" id="CP073100">
    <property type="protein sequence ID" value="QUE50227.1"/>
    <property type="molecule type" value="Genomic_DNA"/>
</dbReference>
<keyword evidence="2" id="KW-0812">Transmembrane</keyword>
<feature type="transmembrane region" description="Helical" evidence="2">
    <location>
        <begin position="312"/>
        <end position="330"/>
    </location>
</feature>
<dbReference type="RefSeq" id="WP_211630339.1">
    <property type="nucleotide sequence ID" value="NZ_CP073100.1"/>
</dbReference>
<feature type="transmembrane region" description="Helical" evidence="2">
    <location>
        <begin position="412"/>
        <end position="432"/>
    </location>
</feature>
<evidence type="ECO:0008006" key="5">
    <source>
        <dbReference type="Google" id="ProtNLM"/>
    </source>
</evidence>
<evidence type="ECO:0000313" key="3">
    <source>
        <dbReference type="EMBL" id="QUE50227.1"/>
    </source>
</evidence>
<feature type="transmembrane region" description="Helical" evidence="2">
    <location>
        <begin position="453"/>
        <end position="472"/>
    </location>
</feature>
<feature type="compositionally biased region" description="Basic and acidic residues" evidence="1">
    <location>
        <begin position="528"/>
        <end position="539"/>
    </location>
</feature>
<sequence>MNGINVKAIFVGLCGLALGLYIMVEILLARSSSLGQLYLYLAIAAFLFGAVSPRPAMYVMIICTGYIDLLKRLMVLGGFPTMTDVAYVLAIPPLLVAGSIISVFLGMVLGRDAITRDKIISLVVSLLVVGITVVGTIFGESDSAGLGKMSAIVNQGFYAFLFFTIPVLFPGDESKRKLLQFSFVAFIPAVFYMFWQRKFGYSDFEYRYLMSGLTIEVKNLWETMGQVRCFSTFNGAGTASTLLSLYVLYCFVPLRPGNARPTTFQRLGKWALAPLFFIASYFTIVRTGWACGLGGLAAYFMLATKFRARLGLLLAVGCFATLVLSAPWILKYNMVPKAETILQDIALSATNDPTVKRAVVLGTAMDRIHGWANLTQEPRLWQPFGFSAAGMSAKDTTNDQFHWGHDALIDSLIKFGYVPLILGGLFAMFLLNRLMRYMFSLPRNALAFKTTRLCLALTFGILVGAMGNGAQFRNFPQNLFFALWLAIPFSTYQEAMRAKREAARLAAAPADPSAGPDPEPPPARGRRPLREFERPTPAL</sequence>
<dbReference type="KEGG" id="lamb:KBB96_15285"/>
<proteinExistence type="predicted"/>
<feature type="transmembrane region" description="Helical" evidence="2">
    <location>
        <begin position="6"/>
        <end position="28"/>
    </location>
</feature>
<evidence type="ECO:0000256" key="1">
    <source>
        <dbReference type="SAM" id="MobiDB-lite"/>
    </source>
</evidence>
<evidence type="ECO:0000313" key="4">
    <source>
        <dbReference type="Proteomes" id="UP000676169"/>
    </source>
</evidence>
<feature type="transmembrane region" description="Helical" evidence="2">
    <location>
        <begin position="275"/>
        <end position="300"/>
    </location>
</feature>
<protein>
    <recommendedName>
        <fullName evidence="5">O-antigen ligase domain-containing protein</fullName>
    </recommendedName>
</protein>
<feature type="transmembrane region" description="Helical" evidence="2">
    <location>
        <begin position="37"/>
        <end position="67"/>
    </location>
</feature>
<keyword evidence="2" id="KW-0472">Membrane</keyword>
<feature type="compositionally biased region" description="Low complexity" evidence="1">
    <location>
        <begin position="504"/>
        <end position="514"/>
    </location>
</feature>
<name>A0A975G7H4_9BACT</name>
<accession>A0A975G7H4</accession>
<feature type="region of interest" description="Disordered" evidence="1">
    <location>
        <begin position="503"/>
        <end position="539"/>
    </location>
</feature>
<keyword evidence="2" id="KW-1133">Transmembrane helix</keyword>
<feature type="transmembrane region" description="Helical" evidence="2">
    <location>
        <begin position="151"/>
        <end position="171"/>
    </location>
</feature>